<evidence type="ECO:0000259" key="1">
    <source>
        <dbReference type="Pfam" id="PF13581"/>
    </source>
</evidence>
<dbReference type="InterPro" id="IPR003594">
    <property type="entry name" value="HATPase_dom"/>
</dbReference>
<name>A0A518D4T8_9BACT</name>
<dbReference type="Pfam" id="PF13581">
    <property type="entry name" value="HATPase_c_2"/>
    <property type="match status" value="1"/>
</dbReference>
<proteinExistence type="predicted"/>
<dbReference type="AlphaFoldDB" id="A0A518D4T8"/>
<dbReference type="RefSeq" id="WP_419186104.1">
    <property type="nucleotide sequence ID" value="NZ_CP036290.1"/>
</dbReference>
<keyword evidence="3" id="KW-1185">Reference proteome</keyword>
<evidence type="ECO:0000313" key="3">
    <source>
        <dbReference type="Proteomes" id="UP000319342"/>
    </source>
</evidence>
<protein>
    <recommendedName>
        <fullName evidence="1">Histidine kinase/HSP90-like ATPase domain-containing protein</fullName>
    </recommendedName>
</protein>
<accession>A0A518D4T8</accession>
<organism evidence="2 3">
    <name type="scientific">Rohdeia mirabilis</name>
    <dbReference type="NCBI Taxonomy" id="2528008"/>
    <lineage>
        <taxon>Bacteria</taxon>
        <taxon>Pseudomonadati</taxon>
        <taxon>Planctomycetota</taxon>
        <taxon>Planctomycetia</taxon>
        <taxon>Planctomycetia incertae sedis</taxon>
        <taxon>Rohdeia</taxon>
    </lineage>
</organism>
<evidence type="ECO:0000313" key="2">
    <source>
        <dbReference type="EMBL" id="QDU86480.1"/>
    </source>
</evidence>
<dbReference type="CDD" id="cd16936">
    <property type="entry name" value="HATPase_RsbW-like"/>
    <property type="match status" value="1"/>
</dbReference>
<gene>
    <name evidence="2" type="ORF">Pla163_36310</name>
</gene>
<dbReference type="SUPFAM" id="SSF55874">
    <property type="entry name" value="ATPase domain of HSP90 chaperone/DNA topoisomerase II/histidine kinase"/>
    <property type="match status" value="1"/>
</dbReference>
<feature type="domain" description="Histidine kinase/HSP90-like ATPase" evidence="1">
    <location>
        <begin position="26"/>
        <end position="146"/>
    </location>
</feature>
<dbReference type="EMBL" id="CP036290">
    <property type="protein sequence ID" value="QDU86480.1"/>
    <property type="molecule type" value="Genomic_DNA"/>
</dbReference>
<dbReference type="InterPro" id="IPR036890">
    <property type="entry name" value="HATPase_C_sf"/>
</dbReference>
<reference evidence="2 3" key="1">
    <citation type="submission" date="2019-02" db="EMBL/GenBank/DDBJ databases">
        <title>Deep-cultivation of Planctomycetes and their phenomic and genomic characterization uncovers novel biology.</title>
        <authorList>
            <person name="Wiegand S."/>
            <person name="Jogler M."/>
            <person name="Boedeker C."/>
            <person name="Pinto D."/>
            <person name="Vollmers J."/>
            <person name="Rivas-Marin E."/>
            <person name="Kohn T."/>
            <person name="Peeters S.H."/>
            <person name="Heuer A."/>
            <person name="Rast P."/>
            <person name="Oberbeckmann S."/>
            <person name="Bunk B."/>
            <person name="Jeske O."/>
            <person name="Meyerdierks A."/>
            <person name="Storesund J.E."/>
            <person name="Kallscheuer N."/>
            <person name="Luecker S."/>
            <person name="Lage O.M."/>
            <person name="Pohl T."/>
            <person name="Merkel B.J."/>
            <person name="Hornburger P."/>
            <person name="Mueller R.-W."/>
            <person name="Bruemmer F."/>
            <person name="Labrenz M."/>
            <person name="Spormann A.M."/>
            <person name="Op den Camp H."/>
            <person name="Overmann J."/>
            <person name="Amann R."/>
            <person name="Jetten M.S.M."/>
            <person name="Mascher T."/>
            <person name="Medema M.H."/>
            <person name="Devos D.P."/>
            <person name="Kaster A.-K."/>
            <person name="Ovreas L."/>
            <person name="Rohde M."/>
            <person name="Galperin M.Y."/>
            <person name="Jogler C."/>
        </authorList>
    </citation>
    <scope>NUCLEOTIDE SEQUENCE [LARGE SCALE GENOMIC DNA]</scope>
    <source>
        <strain evidence="2 3">Pla163</strain>
    </source>
</reference>
<dbReference type="Proteomes" id="UP000319342">
    <property type="component" value="Chromosome"/>
</dbReference>
<dbReference type="Gene3D" id="3.30.565.10">
    <property type="entry name" value="Histidine kinase-like ATPase, C-terminal domain"/>
    <property type="match status" value="1"/>
</dbReference>
<sequence>MDDSTPVGASHRLEVRADVGGQARGLRWVTSLGVCWGLGLAVRARIGTAVSEILDNAVRHAYLADSDDGESGRRVVVLVARDAKAVRITIRDFGKGCDGHTLTAAMEPPPGLFALGVLPSGLRRARCLTDAMNVRSDAFGTRVHMSFETHGAAWSADALDHSDDDYLTARSCRALVAAIRAGDDACTQHLPPHLAVVVGRILSAAPAA</sequence>